<protein>
    <recommendedName>
        <fullName evidence="2">Transposase-associated domain-containing protein</fullName>
    </recommendedName>
</protein>
<reference evidence="3" key="2">
    <citation type="submission" date="2020-08" db="EMBL/GenBank/DDBJ databases">
        <title>Plant Genome Project.</title>
        <authorList>
            <person name="Zhang R.-G."/>
        </authorList>
    </citation>
    <scope>NUCLEOTIDE SEQUENCE</scope>
    <source>
        <strain evidence="3">Huo1</strain>
        <tissue evidence="3">Leaf</tissue>
    </source>
</reference>
<dbReference type="InterPro" id="IPR029480">
    <property type="entry name" value="Transpos_assoc"/>
</dbReference>
<dbReference type="PANTHER" id="PTHR10775">
    <property type="entry name" value="OS08G0208400 PROTEIN"/>
    <property type="match status" value="1"/>
</dbReference>
<reference evidence="3" key="1">
    <citation type="submission" date="2018-01" db="EMBL/GenBank/DDBJ databases">
        <authorList>
            <person name="Mao J.F."/>
        </authorList>
    </citation>
    <scope>NUCLEOTIDE SEQUENCE</scope>
    <source>
        <strain evidence="3">Huo1</strain>
        <tissue evidence="3">Leaf</tissue>
    </source>
</reference>
<sequence>MYDKILCPCKCCGIGILVNRDDAFEHLMVDGFIPGYSQWIAHGVLPSRLSSRGENQHNSLGDDDMQGLVHDAFGVPNEDGSTEEYTGSPMDAEIANGQAKEFYKLIDSSQEPLYEGCSKFSKLSFIIHWLHSKCIGSLNNKVFDMLLDLLREVFPDAIVGLPKSYYEAEKLMKKLGLGYEKIHACPNDCTLYWGKMKHELLVAHVICQDDVLQKLLQLALCVLAKHKFFVVFVVLQALPLVEQLFLVTPIVYGSMYC</sequence>
<dbReference type="Pfam" id="PF13963">
    <property type="entry name" value="Transpos_assoc"/>
    <property type="match status" value="1"/>
</dbReference>
<dbReference type="Proteomes" id="UP000298416">
    <property type="component" value="Unassembled WGS sequence"/>
</dbReference>
<evidence type="ECO:0000259" key="2">
    <source>
        <dbReference type="Pfam" id="PF13963"/>
    </source>
</evidence>
<feature type="transmembrane region" description="Helical" evidence="1">
    <location>
        <begin position="228"/>
        <end position="252"/>
    </location>
</feature>
<keyword evidence="1" id="KW-1133">Transmembrane helix</keyword>
<dbReference type="AlphaFoldDB" id="A0A8X8X2R7"/>
<organism evidence="3">
    <name type="scientific">Salvia splendens</name>
    <name type="common">Scarlet sage</name>
    <dbReference type="NCBI Taxonomy" id="180675"/>
    <lineage>
        <taxon>Eukaryota</taxon>
        <taxon>Viridiplantae</taxon>
        <taxon>Streptophyta</taxon>
        <taxon>Embryophyta</taxon>
        <taxon>Tracheophyta</taxon>
        <taxon>Spermatophyta</taxon>
        <taxon>Magnoliopsida</taxon>
        <taxon>eudicotyledons</taxon>
        <taxon>Gunneridae</taxon>
        <taxon>Pentapetalae</taxon>
        <taxon>asterids</taxon>
        <taxon>lamiids</taxon>
        <taxon>Lamiales</taxon>
        <taxon>Lamiaceae</taxon>
        <taxon>Nepetoideae</taxon>
        <taxon>Mentheae</taxon>
        <taxon>Salviinae</taxon>
        <taxon>Salvia</taxon>
        <taxon>Salvia subgen. Calosphace</taxon>
        <taxon>core Calosphace</taxon>
    </lineage>
</organism>
<evidence type="ECO:0000313" key="3">
    <source>
        <dbReference type="EMBL" id="KAG6405745.1"/>
    </source>
</evidence>
<dbReference type="PANTHER" id="PTHR10775:SF173">
    <property type="match status" value="1"/>
</dbReference>
<dbReference type="EMBL" id="PNBA02000012">
    <property type="protein sequence ID" value="KAG6405745.1"/>
    <property type="molecule type" value="Genomic_DNA"/>
</dbReference>
<comment type="caution">
    <text evidence="3">The sequence shown here is derived from an EMBL/GenBank/DDBJ whole genome shotgun (WGS) entry which is preliminary data.</text>
</comment>
<evidence type="ECO:0000313" key="4">
    <source>
        <dbReference type="Proteomes" id="UP000298416"/>
    </source>
</evidence>
<feature type="domain" description="Transposase-associated" evidence="2">
    <location>
        <begin position="3"/>
        <end position="43"/>
    </location>
</feature>
<accession>A0A8X8X2R7</accession>
<gene>
    <name evidence="3" type="ORF">SASPL_133339</name>
</gene>
<keyword evidence="4" id="KW-1185">Reference proteome</keyword>
<keyword evidence="1" id="KW-0472">Membrane</keyword>
<keyword evidence="1" id="KW-0812">Transmembrane</keyword>
<evidence type="ECO:0000256" key="1">
    <source>
        <dbReference type="SAM" id="Phobius"/>
    </source>
</evidence>
<name>A0A8X8X2R7_SALSN</name>
<proteinExistence type="predicted"/>